<dbReference type="RefSeq" id="WP_005613055.1">
    <property type="nucleotide sequence ID" value="NZ_CP015231.1"/>
</dbReference>
<reference evidence="1" key="1">
    <citation type="journal article" date="2016" name="ISME J.">
        <title>Global occurrence and heterogeneity of the Roseobacter-clade species Ruegeria mobilis.</title>
        <authorList>
            <person name="Sonnenschein E."/>
            <person name="Gram L."/>
        </authorList>
    </citation>
    <scope>NUCLEOTIDE SEQUENCE [LARGE SCALE GENOMIC DNA]</scope>
    <source>
        <strain evidence="1">F1926</strain>
        <plasmid evidence="1">unnamed1</plasmid>
    </source>
</reference>
<evidence type="ECO:0000313" key="1">
    <source>
        <dbReference type="EMBL" id="ANP42628.1"/>
    </source>
</evidence>
<dbReference type="Pfam" id="PF11294">
    <property type="entry name" value="DUF3095"/>
    <property type="match status" value="1"/>
</dbReference>
<dbReference type="InterPro" id="IPR021445">
    <property type="entry name" value="DUF3095"/>
</dbReference>
<reference evidence="1" key="2">
    <citation type="submission" date="2016-04" db="EMBL/GenBank/DDBJ databases">
        <authorList>
            <person name="Evans L.H."/>
            <person name="Alamgir A."/>
            <person name="Owens N."/>
            <person name="Weber N.D."/>
            <person name="Virtaneva K."/>
            <person name="Barbian K."/>
            <person name="Babar A."/>
            <person name="Rosenke K."/>
        </authorList>
    </citation>
    <scope>NUCLEOTIDE SEQUENCE</scope>
    <source>
        <strain evidence="1">F1926</strain>
        <plasmid evidence="1">unnamed1</plasmid>
    </source>
</reference>
<dbReference type="GeneID" id="28251740"/>
<sequence length="383" mass="41598">MTRADPFYDALQKVRTFENLTASTRFTPLPQDWYVGCCDIVDSTGLLAQGHYKTVNMIGASAIAALMNAFGHAPFPFVFGGDGTSFAVPPHLAECAQQELAKLRAWVAQEFDVELRAALLPVGKIRKEGRDVRVARFAASAHLDYAMFEGGGLAWLEEQMKAGRFEIPPADPVQPPDLEGLSCRWNAVPAVNGQILSLLVLPHPEADTTEFNALIAAILSEVAGSERAGHPLPETGPNMQFPPPGLDVEARLSRGNAPAIFRKLTLLFQSAMAGLMFLRGRPTGAFDPTHYRNMISANADFRKFDDGLKMTLDCSDETRAALEKLLSQAQADGIARYGLHTQSEALVTCIVPSPMQDDHMHFVDGASGGYAQAAQMLKAMPQR</sequence>
<geneLocation type="plasmid" evidence="1">
    <name>unnamed1</name>
</geneLocation>
<name>A0A1B1A7X7_9RHOB</name>
<dbReference type="AlphaFoldDB" id="A0A1B1A7X7"/>
<keyword evidence="1" id="KW-0614">Plasmid</keyword>
<protein>
    <submittedName>
        <fullName evidence="1">Adenylate cyclase</fullName>
    </submittedName>
</protein>
<accession>A0A1B1A7X7</accession>
<dbReference type="EMBL" id="CP015231">
    <property type="protein sequence ID" value="ANP42628.1"/>
    <property type="molecule type" value="Genomic_DNA"/>
</dbReference>
<organism evidence="1">
    <name type="scientific">Tritonibacter mobilis F1926</name>
    <dbReference type="NCBI Taxonomy" id="1265309"/>
    <lineage>
        <taxon>Bacteria</taxon>
        <taxon>Pseudomonadati</taxon>
        <taxon>Pseudomonadota</taxon>
        <taxon>Alphaproteobacteria</taxon>
        <taxon>Rhodobacterales</taxon>
        <taxon>Paracoccaceae</taxon>
        <taxon>Tritonibacter</taxon>
    </lineage>
</organism>
<proteinExistence type="predicted"/>
<dbReference type="KEGG" id="rmb:K529_017860"/>
<dbReference type="Proteomes" id="UP000013243">
    <property type="component" value="Plasmid unnamed1"/>
</dbReference>
<dbReference type="OrthoDB" id="5342145at2"/>
<gene>
    <name evidence="1" type="ORF">K529_017860</name>
</gene>